<dbReference type="SUPFAM" id="SSF143990">
    <property type="entry name" value="YbiA-like"/>
    <property type="match status" value="1"/>
</dbReference>
<keyword evidence="4" id="KW-1185">Reference proteome</keyword>
<protein>
    <recommendedName>
        <fullName evidence="2">NADAR domain-containing protein</fullName>
    </recommendedName>
</protein>
<dbReference type="InterPro" id="IPR012816">
    <property type="entry name" value="NADAR"/>
</dbReference>
<dbReference type="Pfam" id="PF08719">
    <property type="entry name" value="NADAR"/>
    <property type="match status" value="1"/>
</dbReference>
<feature type="domain" description="NADAR" evidence="2">
    <location>
        <begin position="2"/>
        <end position="103"/>
    </location>
</feature>
<name>A0A835XLW8_9CHLO</name>
<sequence length="172" mass="17907">MATDDPRKIKALGRKVANFEPGKWASASYEIVVQGNLLKFSQDEGLRAELLGTGDTLLVEASPTDSIWGAGLSVAAARKTPEAEWPGTNLLGKALTQVRERLRAQEQGGGAELGKDVAQVEAAEVNAAGGEVEVQALAAVAEAPAETQGKSERKLSGNGSTGGPDKKKARQD</sequence>
<evidence type="ECO:0000256" key="1">
    <source>
        <dbReference type="SAM" id="MobiDB-lite"/>
    </source>
</evidence>
<dbReference type="Proteomes" id="UP000612055">
    <property type="component" value="Unassembled WGS sequence"/>
</dbReference>
<proteinExistence type="predicted"/>
<dbReference type="InterPro" id="IPR037238">
    <property type="entry name" value="YbiA-like_sf"/>
</dbReference>
<reference evidence="3" key="1">
    <citation type="journal article" date="2020" name="bioRxiv">
        <title>Comparative genomics of Chlamydomonas.</title>
        <authorList>
            <person name="Craig R.J."/>
            <person name="Hasan A.R."/>
            <person name="Ness R.W."/>
            <person name="Keightley P.D."/>
        </authorList>
    </citation>
    <scope>NUCLEOTIDE SEQUENCE</scope>
    <source>
        <strain evidence="3">CCAP 11/70</strain>
    </source>
</reference>
<evidence type="ECO:0000313" key="4">
    <source>
        <dbReference type="Proteomes" id="UP000612055"/>
    </source>
</evidence>
<dbReference type="AlphaFoldDB" id="A0A835XLW8"/>
<evidence type="ECO:0000259" key="2">
    <source>
        <dbReference type="Pfam" id="PF08719"/>
    </source>
</evidence>
<comment type="caution">
    <text evidence="3">The sequence shown here is derived from an EMBL/GenBank/DDBJ whole genome shotgun (WGS) entry which is preliminary data.</text>
</comment>
<feature type="region of interest" description="Disordered" evidence="1">
    <location>
        <begin position="142"/>
        <end position="172"/>
    </location>
</feature>
<evidence type="ECO:0000313" key="3">
    <source>
        <dbReference type="EMBL" id="KAG2485850.1"/>
    </source>
</evidence>
<gene>
    <name evidence="3" type="ORF">HYH03_015433</name>
</gene>
<accession>A0A835XLW8</accession>
<dbReference type="Gene3D" id="1.10.357.40">
    <property type="entry name" value="YbiA-like"/>
    <property type="match status" value="1"/>
</dbReference>
<dbReference type="EMBL" id="JAEHOE010000121">
    <property type="protein sequence ID" value="KAG2485850.1"/>
    <property type="molecule type" value="Genomic_DNA"/>
</dbReference>
<organism evidence="3 4">
    <name type="scientific">Edaphochlamys debaryana</name>
    <dbReference type="NCBI Taxonomy" id="47281"/>
    <lineage>
        <taxon>Eukaryota</taxon>
        <taxon>Viridiplantae</taxon>
        <taxon>Chlorophyta</taxon>
        <taxon>core chlorophytes</taxon>
        <taxon>Chlorophyceae</taxon>
        <taxon>CS clade</taxon>
        <taxon>Chlamydomonadales</taxon>
        <taxon>Chlamydomonadales incertae sedis</taxon>
        <taxon>Edaphochlamys</taxon>
    </lineage>
</organism>
<dbReference type="OrthoDB" id="206452at2759"/>
<dbReference type="CDD" id="cd15457">
    <property type="entry name" value="NADAR"/>
    <property type="match status" value="1"/>
</dbReference>
<dbReference type="NCBIfam" id="TIGR02464">
    <property type="entry name" value="ribofla_fusion"/>
    <property type="match status" value="1"/>
</dbReference>